<reference evidence="1" key="1">
    <citation type="journal article" date="2021" name="Proc. Natl. Acad. Sci. U.S.A.">
        <title>A Catalog of Tens of Thousands of Viruses from Human Metagenomes Reveals Hidden Associations with Chronic Diseases.</title>
        <authorList>
            <person name="Tisza M.J."/>
            <person name="Buck C.B."/>
        </authorList>
    </citation>
    <scope>NUCLEOTIDE SEQUENCE</scope>
    <source>
        <strain evidence="1">CtLNL10</strain>
    </source>
</reference>
<dbReference type="InterPro" id="IPR010982">
    <property type="entry name" value="Lambda_DNA-bd_dom_sf"/>
</dbReference>
<proteinExistence type="predicted"/>
<accession>A0A8S5Q562</accession>
<evidence type="ECO:0000313" key="1">
    <source>
        <dbReference type="EMBL" id="DAE13805.1"/>
    </source>
</evidence>
<name>A0A8S5Q562_9CAUD</name>
<sequence length="69" mass="8199">MMGYKYIKLRMRILEKYDSITEFAEALETYQANISRKLSGRVGFSQQCIEEWAAALDIPREQYGEYFFT</sequence>
<protein>
    <submittedName>
        <fullName evidence="1">Uncharacterized protein</fullName>
    </submittedName>
</protein>
<dbReference type="EMBL" id="BK015570">
    <property type="protein sequence ID" value="DAE13805.1"/>
    <property type="molecule type" value="Genomic_DNA"/>
</dbReference>
<organism evidence="1">
    <name type="scientific">Siphoviridae sp. ctLNL10</name>
    <dbReference type="NCBI Taxonomy" id="2825453"/>
    <lineage>
        <taxon>Viruses</taxon>
        <taxon>Duplodnaviria</taxon>
        <taxon>Heunggongvirae</taxon>
        <taxon>Uroviricota</taxon>
        <taxon>Caudoviricetes</taxon>
    </lineage>
</organism>
<dbReference type="InterPro" id="IPR008003">
    <property type="entry name" value="DUF739"/>
</dbReference>
<dbReference type="GO" id="GO:0003677">
    <property type="term" value="F:DNA binding"/>
    <property type="evidence" value="ECO:0007669"/>
    <property type="project" value="InterPro"/>
</dbReference>
<dbReference type="Pfam" id="PF05339">
    <property type="entry name" value="DUF739"/>
    <property type="match status" value="1"/>
</dbReference>
<dbReference type="SUPFAM" id="SSF47413">
    <property type="entry name" value="lambda repressor-like DNA-binding domains"/>
    <property type="match status" value="1"/>
</dbReference>